<dbReference type="InterPro" id="IPR000048">
    <property type="entry name" value="IQ_motif_EF-hand-BS"/>
</dbReference>
<evidence type="ECO:0000256" key="2">
    <source>
        <dbReference type="ARBA" id="ARBA00022490"/>
    </source>
</evidence>
<feature type="compositionally biased region" description="Polar residues" evidence="5">
    <location>
        <begin position="320"/>
        <end position="337"/>
    </location>
</feature>
<evidence type="ECO:0000313" key="6">
    <source>
        <dbReference type="EMBL" id="OOQ84470.1"/>
    </source>
</evidence>
<evidence type="ECO:0000256" key="1">
    <source>
        <dbReference type="ARBA" id="ARBA00004496"/>
    </source>
</evidence>
<keyword evidence="3" id="KW-0677">Repeat</keyword>
<comment type="caution">
    <text evidence="6">The sequence shown here is derived from an EMBL/GenBank/DDBJ whole genome shotgun (WGS) entry which is preliminary data.</text>
</comment>
<dbReference type="AlphaFoldDB" id="A0A1S9RGR4"/>
<dbReference type="InterPro" id="IPR036872">
    <property type="entry name" value="CH_dom_sf"/>
</dbReference>
<evidence type="ECO:0000313" key="7">
    <source>
        <dbReference type="Proteomes" id="UP000190744"/>
    </source>
</evidence>
<dbReference type="Pfam" id="PF00612">
    <property type="entry name" value="IQ"/>
    <property type="match status" value="1"/>
</dbReference>
<reference evidence="7" key="1">
    <citation type="submission" date="2015-09" db="EMBL/GenBank/DDBJ databases">
        <authorList>
            <person name="Fill T.P."/>
            <person name="Baretta J.F."/>
            <person name="de Almeida L.G."/>
            <person name="Rocha M."/>
            <person name="de Souza D.H."/>
            <person name="Malavazi I."/>
            <person name="Cerdeira L.T."/>
            <person name="Hong H."/>
            <person name="Samborskyy M."/>
            <person name="de Vasconcelos A.T."/>
            <person name="Leadlay P."/>
            <person name="Rodrigues-Filho E."/>
        </authorList>
    </citation>
    <scope>NUCLEOTIDE SEQUENCE [LARGE SCALE GENOMIC DNA]</scope>
    <source>
        <strain evidence="7">LaBioMMi 136</strain>
    </source>
</reference>
<name>A0A1S9RGR4_PENBI</name>
<dbReference type="PROSITE" id="PS50096">
    <property type="entry name" value="IQ"/>
    <property type="match status" value="1"/>
</dbReference>
<dbReference type="Gene3D" id="1.10.418.10">
    <property type="entry name" value="Calponin-like domain"/>
    <property type="match status" value="1"/>
</dbReference>
<comment type="subcellular location">
    <subcellularLocation>
        <location evidence="1">Cytoplasm</location>
    </subcellularLocation>
</comment>
<dbReference type="GO" id="GO:0000922">
    <property type="term" value="C:spindle pole"/>
    <property type="evidence" value="ECO:0007669"/>
    <property type="project" value="TreeGrafter"/>
</dbReference>
<dbReference type="GO" id="GO:0000278">
    <property type="term" value="P:mitotic cell cycle"/>
    <property type="evidence" value="ECO:0007669"/>
    <property type="project" value="TreeGrafter"/>
</dbReference>
<feature type="compositionally biased region" description="Polar residues" evidence="5">
    <location>
        <begin position="97"/>
        <end position="106"/>
    </location>
</feature>
<dbReference type="InterPro" id="IPR051185">
    <property type="entry name" value="ASPM"/>
</dbReference>
<keyword evidence="4" id="KW-0112">Calmodulin-binding</keyword>
<feature type="region of interest" description="Disordered" evidence="5">
    <location>
        <begin position="57"/>
        <end position="114"/>
    </location>
</feature>
<accession>A0A1S9RGR4</accession>
<dbReference type="GO" id="GO:0005737">
    <property type="term" value="C:cytoplasm"/>
    <property type="evidence" value="ECO:0007669"/>
    <property type="project" value="UniProtKB-SubCell"/>
</dbReference>
<dbReference type="GO" id="GO:0005516">
    <property type="term" value="F:calmodulin binding"/>
    <property type="evidence" value="ECO:0007669"/>
    <property type="project" value="UniProtKB-KW"/>
</dbReference>
<dbReference type="GO" id="GO:0007051">
    <property type="term" value="P:spindle organization"/>
    <property type="evidence" value="ECO:0007669"/>
    <property type="project" value="TreeGrafter"/>
</dbReference>
<evidence type="ECO:0000256" key="4">
    <source>
        <dbReference type="ARBA" id="ARBA00022860"/>
    </source>
</evidence>
<dbReference type="SUPFAM" id="SSF47576">
    <property type="entry name" value="Calponin-homology domain, CH-domain"/>
    <property type="match status" value="1"/>
</dbReference>
<evidence type="ECO:0000256" key="3">
    <source>
        <dbReference type="ARBA" id="ARBA00022737"/>
    </source>
</evidence>
<organism evidence="6 7">
    <name type="scientific">Penicillium brasilianum</name>
    <dbReference type="NCBI Taxonomy" id="104259"/>
    <lineage>
        <taxon>Eukaryota</taxon>
        <taxon>Fungi</taxon>
        <taxon>Dikarya</taxon>
        <taxon>Ascomycota</taxon>
        <taxon>Pezizomycotina</taxon>
        <taxon>Eurotiomycetes</taxon>
        <taxon>Eurotiomycetidae</taxon>
        <taxon>Eurotiales</taxon>
        <taxon>Aspergillaceae</taxon>
        <taxon>Penicillium</taxon>
    </lineage>
</organism>
<dbReference type="GO" id="GO:0051295">
    <property type="term" value="P:establishment of meiotic spindle localization"/>
    <property type="evidence" value="ECO:0007669"/>
    <property type="project" value="TreeGrafter"/>
</dbReference>
<feature type="region of interest" description="Disordered" evidence="5">
    <location>
        <begin position="319"/>
        <end position="347"/>
    </location>
</feature>
<keyword evidence="2" id="KW-0963">Cytoplasm</keyword>
<dbReference type="PANTHER" id="PTHR22706:SF1">
    <property type="entry name" value="ASSEMBLY FACTOR FOR SPINDLE MICROTUBULES"/>
    <property type="match status" value="1"/>
</dbReference>
<evidence type="ECO:0000256" key="5">
    <source>
        <dbReference type="SAM" id="MobiDB-lite"/>
    </source>
</evidence>
<dbReference type="Proteomes" id="UP000190744">
    <property type="component" value="Unassembled WGS sequence"/>
</dbReference>
<gene>
    <name evidence="6" type="ORF">PEBR_30196</name>
</gene>
<sequence length="1013" mass="113275">MSGILNEAFTPCPSRSRCSGWSEHVSNEPLNSLVIDDSAFDATAQVEFTTQAHIPTLTGVGPRRSNRARTSVQIYEDINDKQSVPAERRRPNARPRGSSNYKSSLLAQPAQRFRPKVNYAPETERQRNAQSLQPGINDGSLSVLRPAHKVLSVGPGVNNPKKDIRHKTAYIPPNDSTVPSVFMGLFSPLKRPQDNTVPLPEDTHVNSLEVRIVKRQARKPEVAPACRAPLQPSVKIAQEAAFRVDVAGKNGGKENIPPGAVLEVDKTSKFDHAVQPKPKRLSTVTSKSARCTTMHMKPHTTNSAVDMKKHLPKRGILGEMQNNGLASSTSLRSARPQTESHDPLHNASASLKARASVLSERLGQSQTTRASKVERTSALKELHSQYPLLTEDISKPALYEDDWLSHQETVVTQLVNALFECTSNDSAAADPYALRLELLEIYHTEDFTRLYQRLQSSLSFGTLAIHKDIQARNSRLNHDLGLRRQFLDTWIQTYDLRALVPALETVMGRRISSDVTLFDVRSDSACTDSFTTQKAITRKVEGFLEAFLLQNDDMVHAAPGADEIHARAYRRTALRSIVLVVLLDHARQSVDTGLPRQLFLSSAPYKSSAEVLQALARLLLPSGGDIVKSLGHLDCHVTYKQHALQEFDYMIDNIAVDFRDGVRLTRIVEILFYTSERVRNGLEGQVTLFSGEMSSLGGGERDLPLSRHLKYPCISRAAKTYNVQIALSALSSVKEGRIMIGETRAEDIVDGYREKTIALLWALLSKWGLTGLVDWDDVRKETDRLQRKLTLQLGHDRVKQEAWFPPKNCINDDDHASLLQQWAAILAALKGLRIRNMTTSFADGKIYGSIVDEYELFITGTGTGGCNIGEDSVLMSLESRLRQLGCSPQFACLVSPGKASSHFLNGEFTLGTLAFLCSRLLSASKRARAAVVLQRFWRTYLAKRDESRRKIAHDLAAHCAVVVQTRNRIVWAKDVITRHWRNYQERKHRANNKQYRDLGKVKRQQRRTIGRRL</sequence>
<protein>
    <submittedName>
        <fullName evidence="6">Putative calmodulin-binding protein Sha1</fullName>
    </submittedName>
</protein>
<proteinExistence type="predicted"/>
<dbReference type="CDD" id="cd21223">
    <property type="entry name" value="CH_ASPM_rpt1"/>
    <property type="match status" value="1"/>
</dbReference>
<dbReference type="EMBL" id="LJBN01000180">
    <property type="protein sequence ID" value="OOQ84470.1"/>
    <property type="molecule type" value="Genomic_DNA"/>
</dbReference>
<dbReference type="PANTHER" id="PTHR22706">
    <property type="entry name" value="ASSEMBLY FACTOR FOR SPINDLE MICROTUBULES"/>
    <property type="match status" value="1"/>
</dbReference>